<dbReference type="AlphaFoldDB" id="A0A9P1FSW0"/>
<dbReference type="InterPro" id="IPR036397">
    <property type="entry name" value="RNaseH_sf"/>
</dbReference>
<dbReference type="InterPro" id="IPR001584">
    <property type="entry name" value="Integrase_cat-core"/>
</dbReference>
<gene>
    <name evidence="3" type="ORF">C1SCF055_LOCUS14449</name>
</gene>
<dbReference type="Proteomes" id="UP001152797">
    <property type="component" value="Unassembled WGS sequence"/>
</dbReference>
<dbReference type="InterPro" id="IPR012337">
    <property type="entry name" value="RNaseH-like_sf"/>
</dbReference>
<accession>A0A9P1FSW0</accession>
<keyword evidence="6" id="KW-1185">Reference proteome</keyword>
<dbReference type="EMBL" id="CAMXCT030001137">
    <property type="protein sequence ID" value="CAL4774465.1"/>
    <property type="molecule type" value="Genomic_DNA"/>
</dbReference>
<feature type="region of interest" description="Disordered" evidence="1">
    <location>
        <begin position="306"/>
        <end position="403"/>
    </location>
</feature>
<feature type="compositionally biased region" description="Basic and acidic residues" evidence="1">
    <location>
        <begin position="314"/>
        <end position="341"/>
    </location>
</feature>
<evidence type="ECO:0000313" key="4">
    <source>
        <dbReference type="EMBL" id="CAL1140528.1"/>
    </source>
</evidence>
<evidence type="ECO:0000256" key="1">
    <source>
        <dbReference type="SAM" id="MobiDB-lite"/>
    </source>
</evidence>
<dbReference type="InterPro" id="IPR013103">
    <property type="entry name" value="RVT_2"/>
</dbReference>
<dbReference type="Pfam" id="PF07727">
    <property type="entry name" value="RVT_2"/>
    <property type="match status" value="1"/>
</dbReference>
<dbReference type="GO" id="GO:0015074">
    <property type="term" value="P:DNA integration"/>
    <property type="evidence" value="ECO:0007669"/>
    <property type="project" value="InterPro"/>
</dbReference>
<dbReference type="PROSITE" id="PS50994">
    <property type="entry name" value="INTEGRASE"/>
    <property type="match status" value="1"/>
</dbReference>
<feature type="domain" description="Integrase catalytic" evidence="2">
    <location>
        <begin position="44"/>
        <end position="205"/>
    </location>
</feature>
<dbReference type="GO" id="GO:0003676">
    <property type="term" value="F:nucleic acid binding"/>
    <property type="evidence" value="ECO:0007669"/>
    <property type="project" value="InterPro"/>
</dbReference>
<dbReference type="EMBL" id="CAMXCT020001137">
    <property type="protein sequence ID" value="CAL1140528.1"/>
    <property type="molecule type" value="Genomic_DNA"/>
</dbReference>
<proteinExistence type="predicted"/>
<dbReference type="Gene3D" id="3.30.420.10">
    <property type="entry name" value="Ribonuclease H-like superfamily/Ribonuclease H"/>
    <property type="match status" value="1"/>
</dbReference>
<dbReference type="EMBL" id="CAMXCT010001137">
    <property type="protein sequence ID" value="CAI3987153.1"/>
    <property type="molecule type" value="Genomic_DNA"/>
</dbReference>
<evidence type="ECO:0000313" key="5">
    <source>
        <dbReference type="EMBL" id="CAL4774465.1"/>
    </source>
</evidence>
<evidence type="ECO:0000313" key="6">
    <source>
        <dbReference type="Proteomes" id="UP001152797"/>
    </source>
</evidence>
<comment type="caution">
    <text evidence="3">The sequence shown here is derived from an EMBL/GenBank/DDBJ whole genome shotgun (WGS) entry which is preliminary data.</text>
</comment>
<protein>
    <submittedName>
        <fullName evidence="5">Retrovirus-related Pol polyprotein from transposon TNT 1-94</fullName>
    </submittedName>
</protein>
<evidence type="ECO:0000259" key="2">
    <source>
        <dbReference type="PROSITE" id="PS50994"/>
    </source>
</evidence>
<organism evidence="3">
    <name type="scientific">Cladocopium goreaui</name>
    <dbReference type="NCBI Taxonomy" id="2562237"/>
    <lineage>
        <taxon>Eukaryota</taxon>
        <taxon>Sar</taxon>
        <taxon>Alveolata</taxon>
        <taxon>Dinophyceae</taxon>
        <taxon>Suessiales</taxon>
        <taxon>Symbiodiniaceae</taxon>
        <taxon>Cladocopium</taxon>
    </lineage>
</organism>
<name>A0A9P1FSW0_9DINO</name>
<sequence>MLRCEGRTNRGGKFNAVDYAKTLKCDVCQRHRHVAPARAAAPPKEVSPNQIVGVDTIYLQGLQPGGKTKMALNMVDWATRFQLVIPLQDHTPRAARQALMHWIRIFGVPERIYDDLGKEFRGCFEMMMDQDAIILDPGSLESPTQRSLTERAGKTYKEVFSRTTMDAACNNWDEWHETVDVVTATINRLTNKSGFSPMQRMLGYNPRIPGSNKSGGFNDVSAASRYEAGDLQVRRSMRLRTAAAIAYYKADCDQALRNSLHAGHRVWHHYEEYKGYIVLDEKPPDIMDMPPIIDKDFVGPLPPQVPSRKITGKHPPEEVEFKPDAYDIKRRRAEEDFEMLRPGEQPASELDQPEEITNEETAAESARGEIPQPVDDENQDRPLERGQIRAGEQLEEGAERPNKRHKAELLEILYQQLESVMTNRKRKETSYRTMDKKTKAKFDKAILKEINNNLKSGADQALTTEESEKIRRDKWENLSKEGLLLDNSDGEVLKAKARHVMKGYSETNAEDLESTTPQVAKDTVFFVLQILASMRWLVGHLDFTQAFHSGGLFERELYCSLPPEGVPGLQERQLLKLLKTCYRLTDGPYQWYQHLSRLLESRGYTKSKADSCLFLLFNQDKTEIDGLIALATGDMIHGGNDRHWNNMEWLKGQYKMGKYTTGSGKFTGKMTVPASDGSIMVRQQPYIEEKVIKIPIEKNRRKQRYSRGDQPVMPTPMIKDLIDANQITDELKKNPELGIKEEIINDKWDEKEAIQERTGSPWTGTTTFLKSTVEEEITKPINERFLQLAKKHSQGGYLVVYYDANLERQKGTKLKLETREKELSRIPFIAVTDSKSLYDTVTKCRNTSAHVDNKRTAIDLTILKDDLTKTKGQVRWVCGTNMVLDSLTKKMPPGFLQKVMTEHGHRKLLEIHALFNIKRGRCESDDSCSALNKAHS</sequence>
<feature type="compositionally biased region" description="Acidic residues" evidence="1">
    <location>
        <begin position="351"/>
        <end position="362"/>
    </location>
</feature>
<reference evidence="3" key="1">
    <citation type="submission" date="2022-10" db="EMBL/GenBank/DDBJ databases">
        <authorList>
            <person name="Chen Y."/>
            <person name="Dougan E. K."/>
            <person name="Chan C."/>
            <person name="Rhodes N."/>
            <person name="Thang M."/>
        </authorList>
    </citation>
    <scope>NUCLEOTIDE SEQUENCE</scope>
</reference>
<dbReference type="OrthoDB" id="430476at2759"/>
<evidence type="ECO:0000313" key="3">
    <source>
        <dbReference type="EMBL" id="CAI3987153.1"/>
    </source>
</evidence>
<reference evidence="4" key="2">
    <citation type="submission" date="2024-04" db="EMBL/GenBank/DDBJ databases">
        <authorList>
            <person name="Chen Y."/>
            <person name="Shah S."/>
            <person name="Dougan E. K."/>
            <person name="Thang M."/>
            <person name="Chan C."/>
        </authorList>
    </citation>
    <scope>NUCLEOTIDE SEQUENCE [LARGE SCALE GENOMIC DNA]</scope>
</reference>
<dbReference type="SUPFAM" id="SSF53098">
    <property type="entry name" value="Ribonuclease H-like"/>
    <property type="match status" value="1"/>
</dbReference>